<name>A0ABR2KSU9_9EUKA</name>
<evidence type="ECO:0000256" key="2">
    <source>
        <dbReference type="SAM" id="MobiDB-lite"/>
    </source>
</evidence>
<dbReference type="Proteomes" id="UP001470230">
    <property type="component" value="Unassembled WGS sequence"/>
</dbReference>
<proteinExistence type="predicted"/>
<feature type="compositionally biased region" description="Low complexity" evidence="2">
    <location>
        <begin position="821"/>
        <end position="836"/>
    </location>
</feature>
<keyword evidence="4" id="KW-1185">Reference proteome</keyword>
<feature type="coiled-coil region" evidence="1">
    <location>
        <begin position="769"/>
        <end position="796"/>
    </location>
</feature>
<evidence type="ECO:0000313" key="4">
    <source>
        <dbReference type="Proteomes" id="UP001470230"/>
    </source>
</evidence>
<feature type="compositionally biased region" description="Acidic residues" evidence="2">
    <location>
        <begin position="177"/>
        <end position="188"/>
    </location>
</feature>
<evidence type="ECO:0000313" key="3">
    <source>
        <dbReference type="EMBL" id="KAK8894133.1"/>
    </source>
</evidence>
<evidence type="ECO:0000256" key="1">
    <source>
        <dbReference type="SAM" id="Coils"/>
    </source>
</evidence>
<dbReference type="EMBL" id="JAPFFF010000003">
    <property type="protein sequence ID" value="KAK8894133.1"/>
    <property type="molecule type" value="Genomic_DNA"/>
</dbReference>
<feature type="region of interest" description="Disordered" evidence="2">
    <location>
        <begin position="156"/>
        <end position="188"/>
    </location>
</feature>
<sequence length="1094" mass="126108">MITNPGPSTSASFQDDQQLSEGGDKYREQLEEIYQFCSKSFKLTINSPEILFNTINVLIKDMKTLKKENDKMQVNAILNNQDIFSSSNSEFDETNNESEKSKLKSEKIKIARYKKQMSQMQQLIIDQQTKLSDYDTKLQEMNLTIKDLELQNKRYEQENSRLKKEKRKKTRNVNADSNEDDNENDNEDNNMIESVVKLFEDLIHNQSDEINLLSNQRNKLSDILHQSDQTLIQMENEYQTLQSQTEDTISSLKASQIQVNQTESIFPSIIEEIHGLDVPYNLISKSESIHDFIIETITNILKKNQQQEKVDDDKVSKDQYEIVLKQLEGSMKFIQNIANASPILDKSSIQQPLYIDSITRTILLTQCARIGHFIDTNSLFAYSIKENKKISLFDPKLLQDPENFLKPILENASEEVMSQSPTRELYALFIGLSEVNKMLLNYIEHFENGNKEGYDRDLENDEREIEDMRLWKNEQENKLRMIAQETGMLNIPLEDVLDHFLNVYLDTVQENCDLQKELQSDRESQDKKDEIEIDAAEIKKQLDGVESSIARDKEKHKKEISQLKKELSKYKAKNSELNDTIKNLNETSINKERKYKKAKQALINLKKLVEEVEEKVQNVTEDNLQLNSSIESLNETIKQQNVEIAKAAEKIQKLHEQKNTLTERLRESEEKNETTLTGIKNRSEMLNEKYSSTIKNLENEVQKARKEVENVEDEKAKLVNQKNDLSNQLVKLRVSERSLKIKLDTLESRNTLNKKENEQVKTALVRSIKAEATMQIERSRDEYEKLKNALLRMLRDKFNITFNKSTASTPMKQKKKRDLINNSTGSNSNTLTGAGTPNSIFNSDSTSGSLANEDLNDDIYLTDLIDNSPPIDDIIQKVETCLQISSEYQEKINEMKDTRNILNIPENESLSKGAKIINDSLKDLMKQNAEFRANSDNVRLRCAEVDRKKNEQERAIKAAAEWEQWSKSILYQITDGTAAIHGTKDVRFLLEEALLSTIGRKGILTKLDILKAEKKIFTTFALTGNMDYLNLSADISRNSSSQPLLITKVGSIRPIMVSIMFVRRLQVISHRLPVKLAPFQKRDESESTTNFSDQ</sequence>
<comment type="caution">
    <text evidence="3">The sequence shown here is derived from an EMBL/GenBank/DDBJ whole genome shotgun (WGS) entry which is preliminary data.</text>
</comment>
<feature type="region of interest" description="Disordered" evidence="2">
    <location>
        <begin position="805"/>
        <end position="848"/>
    </location>
</feature>
<protein>
    <submittedName>
        <fullName evidence="3">Uncharacterized protein</fullName>
    </submittedName>
</protein>
<organism evidence="3 4">
    <name type="scientific">Tritrichomonas musculus</name>
    <dbReference type="NCBI Taxonomy" id="1915356"/>
    <lineage>
        <taxon>Eukaryota</taxon>
        <taxon>Metamonada</taxon>
        <taxon>Parabasalia</taxon>
        <taxon>Tritrichomonadida</taxon>
        <taxon>Tritrichomonadidae</taxon>
        <taxon>Tritrichomonas</taxon>
    </lineage>
</organism>
<keyword evidence="1" id="KW-0175">Coiled coil</keyword>
<feature type="compositionally biased region" description="Polar residues" evidence="2">
    <location>
        <begin position="837"/>
        <end position="848"/>
    </location>
</feature>
<feature type="compositionally biased region" description="Polar residues" evidence="2">
    <location>
        <begin position="1"/>
        <end position="20"/>
    </location>
</feature>
<accession>A0ABR2KSU9</accession>
<gene>
    <name evidence="3" type="ORF">M9Y10_022566</name>
</gene>
<feature type="region of interest" description="Disordered" evidence="2">
    <location>
        <begin position="1"/>
        <end position="21"/>
    </location>
</feature>
<reference evidence="3 4" key="1">
    <citation type="submission" date="2024-04" db="EMBL/GenBank/DDBJ databases">
        <title>Tritrichomonas musculus Genome.</title>
        <authorList>
            <person name="Alves-Ferreira E."/>
            <person name="Grigg M."/>
            <person name="Lorenzi H."/>
            <person name="Galac M."/>
        </authorList>
    </citation>
    <scope>NUCLEOTIDE SEQUENCE [LARGE SCALE GENOMIC DNA]</scope>
    <source>
        <strain evidence="3 4">EAF2021</strain>
    </source>
</reference>
<feature type="coiled-coil region" evidence="1">
    <location>
        <begin position="528"/>
        <end position="735"/>
    </location>
</feature>